<keyword evidence="1" id="KW-0862">Zinc</keyword>
<name>A0A6J1URZ4_9SAUR</name>
<dbReference type="Gene3D" id="4.10.60.10">
    <property type="entry name" value="Zinc finger, CCHC-type"/>
    <property type="match status" value="1"/>
</dbReference>
<organism evidence="4 5">
    <name type="scientific">Notechis scutatus</name>
    <name type="common">mainland tiger snake</name>
    <dbReference type="NCBI Taxonomy" id="8663"/>
    <lineage>
        <taxon>Eukaryota</taxon>
        <taxon>Metazoa</taxon>
        <taxon>Chordata</taxon>
        <taxon>Craniata</taxon>
        <taxon>Vertebrata</taxon>
        <taxon>Euteleostomi</taxon>
        <taxon>Lepidosauria</taxon>
        <taxon>Squamata</taxon>
        <taxon>Bifurcata</taxon>
        <taxon>Unidentata</taxon>
        <taxon>Episquamata</taxon>
        <taxon>Toxicofera</taxon>
        <taxon>Serpentes</taxon>
        <taxon>Colubroidea</taxon>
        <taxon>Elapidae</taxon>
        <taxon>Hydrophiinae</taxon>
        <taxon>Notechis</taxon>
    </lineage>
</organism>
<evidence type="ECO:0000256" key="1">
    <source>
        <dbReference type="PROSITE-ProRule" id="PRU00047"/>
    </source>
</evidence>
<reference evidence="5" key="1">
    <citation type="submission" date="2025-08" db="UniProtKB">
        <authorList>
            <consortium name="RefSeq"/>
        </authorList>
    </citation>
    <scope>IDENTIFICATION</scope>
</reference>
<feature type="region of interest" description="Disordered" evidence="2">
    <location>
        <begin position="1"/>
        <end position="22"/>
    </location>
</feature>
<evidence type="ECO:0000313" key="5">
    <source>
        <dbReference type="RefSeq" id="XP_026530444.1"/>
    </source>
</evidence>
<evidence type="ECO:0000256" key="2">
    <source>
        <dbReference type="SAM" id="MobiDB-lite"/>
    </source>
</evidence>
<dbReference type="SMART" id="SM00343">
    <property type="entry name" value="ZnF_C2HC"/>
    <property type="match status" value="1"/>
</dbReference>
<dbReference type="InterPro" id="IPR036875">
    <property type="entry name" value="Znf_CCHC_sf"/>
</dbReference>
<dbReference type="SUPFAM" id="SSF57756">
    <property type="entry name" value="Retrovirus zinc finger-like domains"/>
    <property type="match status" value="1"/>
</dbReference>
<sequence length="117" mass="13046">METGKEKSPKPMGEKWKRQEDRDLREKRCFICGREGHVKKECPQHKGAAGVLMLENPCGTPISSAVKHSGRLNQGLSPQEEKKKQKGKLLLSPQSGSLSSKYMTQGKASQKRPQQDS</sequence>
<dbReference type="Proteomes" id="UP000504612">
    <property type="component" value="Unplaced"/>
</dbReference>
<dbReference type="RefSeq" id="XP_026530444.1">
    <property type="nucleotide sequence ID" value="XM_026674659.1"/>
</dbReference>
<feature type="region of interest" description="Disordered" evidence="2">
    <location>
        <begin position="64"/>
        <end position="117"/>
    </location>
</feature>
<accession>A0A6J1URZ4</accession>
<protein>
    <submittedName>
        <fullName evidence="5">Terminal uridylyltransferase 7-like</fullName>
    </submittedName>
</protein>
<feature type="compositionally biased region" description="Polar residues" evidence="2">
    <location>
        <begin position="101"/>
        <end position="117"/>
    </location>
</feature>
<evidence type="ECO:0000313" key="4">
    <source>
        <dbReference type="Proteomes" id="UP000504612"/>
    </source>
</evidence>
<feature type="compositionally biased region" description="Low complexity" evidence="2">
    <location>
        <begin position="88"/>
        <end position="100"/>
    </location>
</feature>
<dbReference type="GeneID" id="113416636"/>
<feature type="domain" description="CCHC-type" evidence="3">
    <location>
        <begin position="28"/>
        <end position="44"/>
    </location>
</feature>
<keyword evidence="4" id="KW-1185">Reference proteome</keyword>
<dbReference type="GO" id="GO:0003676">
    <property type="term" value="F:nucleic acid binding"/>
    <property type="evidence" value="ECO:0007669"/>
    <property type="project" value="InterPro"/>
</dbReference>
<dbReference type="GO" id="GO:0008270">
    <property type="term" value="F:zinc ion binding"/>
    <property type="evidence" value="ECO:0007669"/>
    <property type="project" value="UniProtKB-KW"/>
</dbReference>
<proteinExistence type="predicted"/>
<evidence type="ECO:0000259" key="3">
    <source>
        <dbReference type="PROSITE" id="PS50158"/>
    </source>
</evidence>
<dbReference type="AlphaFoldDB" id="A0A6J1URZ4"/>
<keyword evidence="1" id="KW-0479">Metal-binding</keyword>
<dbReference type="PROSITE" id="PS50158">
    <property type="entry name" value="ZF_CCHC"/>
    <property type="match status" value="1"/>
</dbReference>
<dbReference type="InterPro" id="IPR001878">
    <property type="entry name" value="Znf_CCHC"/>
</dbReference>
<keyword evidence="1" id="KW-0863">Zinc-finger</keyword>
<dbReference type="Pfam" id="PF16631">
    <property type="entry name" value="TUTF7_u4"/>
    <property type="match status" value="1"/>
</dbReference>
<dbReference type="KEGG" id="nss:113416636"/>
<gene>
    <name evidence="5" type="primary">LOC113416636</name>
</gene>
<dbReference type="Pfam" id="PF00098">
    <property type="entry name" value="zf-CCHC"/>
    <property type="match status" value="1"/>
</dbReference>